<evidence type="ECO:0000313" key="3">
    <source>
        <dbReference type="Proteomes" id="UP000436088"/>
    </source>
</evidence>
<proteinExistence type="predicted"/>
<sequence length="319" mass="35463">MAPRQSEREPDTTGSVKTRMTVTEKILARASGKPQLNPGDNVWVNVAILMTHDVGGPGSIGIFKKEFAENAKVWDLVKVVIIPDHYIFTSDERANRNVDILRDFCTEQNIKYFYDVKILVILRQTLIIKEYAMLHLPKRVTAGLPTITTEMQNFNSCARLWSWYYLLSPPSGFTREGFSHLHFRSIRSFATGIGHTDAGFVLVTGKLMLKNTPSRIEGVKKEVDDVCGILDSGPWGPAIENALSSLNKKAQPGLVIGVLGEMRVAGFGPSSNTCIELVVSCVKSQKLREAFDIIQTLRRFKFRPPFSAYTTLIGALSAV</sequence>
<dbReference type="InterPro" id="IPR050067">
    <property type="entry name" value="IPM_dehydratase_rel_enz"/>
</dbReference>
<dbReference type="InterPro" id="IPR011990">
    <property type="entry name" value="TPR-like_helical_dom_sf"/>
</dbReference>
<keyword evidence="1" id="KW-0408">Iron</keyword>
<evidence type="ECO:0000313" key="2">
    <source>
        <dbReference type="EMBL" id="KAE8717703.1"/>
    </source>
</evidence>
<reference evidence="2" key="1">
    <citation type="submission" date="2019-09" db="EMBL/GenBank/DDBJ databases">
        <title>Draft genome information of white flower Hibiscus syriacus.</title>
        <authorList>
            <person name="Kim Y.-M."/>
        </authorList>
    </citation>
    <scope>NUCLEOTIDE SEQUENCE [LARGE SCALE GENOMIC DNA]</scope>
    <source>
        <strain evidence="2">YM2019G1</strain>
    </source>
</reference>
<dbReference type="InterPro" id="IPR036008">
    <property type="entry name" value="Aconitase_4Fe-4S_dom"/>
</dbReference>
<dbReference type="PANTHER" id="PTHR43822:SF2">
    <property type="entry name" value="HOMOACONITASE, MITOCHONDRIAL"/>
    <property type="match status" value="1"/>
</dbReference>
<dbReference type="InterPro" id="IPR015931">
    <property type="entry name" value="Acnase/IPM_dHydase_lsu_aba_1/3"/>
</dbReference>
<evidence type="ECO:0000256" key="1">
    <source>
        <dbReference type="ARBA" id="ARBA00023004"/>
    </source>
</evidence>
<name>A0A6A3BM70_HIBSY</name>
<dbReference type="Gene3D" id="3.30.499.10">
    <property type="entry name" value="Aconitase, domain 3"/>
    <property type="match status" value="1"/>
</dbReference>
<keyword evidence="3" id="KW-1185">Reference proteome</keyword>
<dbReference type="Gene3D" id="1.25.40.10">
    <property type="entry name" value="Tetratricopeptide repeat domain"/>
    <property type="match status" value="1"/>
</dbReference>
<gene>
    <name evidence="2" type="ORF">F3Y22_tig00110044pilonHSYRG00444</name>
</gene>
<dbReference type="AlphaFoldDB" id="A0A6A3BM70"/>
<protein>
    <submittedName>
        <fullName evidence="2">3-isopropylmalate dehydratase large subunit</fullName>
    </submittedName>
</protein>
<organism evidence="2 3">
    <name type="scientific">Hibiscus syriacus</name>
    <name type="common">Rose of Sharon</name>
    <dbReference type="NCBI Taxonomy" id="106335"/>
    <lineage>
        <taxon>Eukaryota</taxon>
        <taxon>Viridiplantae</taxon>
        <taxon>Streptophyta</taxon>
        <taxon>Embryophyta</taxon>
        <taxon>Tracheophyta</taxon>
        <taxon>Spermatophyta</taxon>
        <taxon>Magnoliopsida</taxon>
        <taxon>eudicotyledons</taxon>
        <taxon>Gunneridae</taxon>
        <taxon>Pentapetalae</taxon>
        <taxon>rosids</taxon>
        <taxon>malvids</taxon>
        <taxon>Malvales</taxon>
        <taxon>Malvaceae</taxon>
        <taxon>Malvoideae</taxon>
        <taxon>Hibiscus</taxon>
    </lineage>
</organism>
<dbReference type="SUPFAM" id="SSF53732">
    <property type="entry name" value="Aconitase iron-sulfur domain"/>
    <property type="match status" value="1"/>
</dbReference>
<accession>A0A6A3BM70</accession>
<dbReference type="EMBL" id="VEPZ02000823">
    <property type="protein sequence ID" value="KAE8717703.1"/>
    <property type="molecule type" value="Genomic_DNA"/>
</dbReference>
<dbReference type="Proteomes" id="UP000436088">
    <property type="component" value="Unassembled WGS sequence"/>
</dbReference>
<dbReference type="PANTHER" id="PTHR43822">
    <property type="entry name" value="HOMOACONITASE, MITOCHONDRIAL-RELATED"/>
    <property type="match status" value="1"/>
</dbReference>
<comment type="caution">
    <text evidence="2">The sequence shown here is derived from an EMBL/GenBank/DDBJ whole genome shotgun (WGS) entry which is preliminary data.</text>
</comment>